<dbReference type="GeneID" id="29116494"/>
<accession>A0A177DCT4</accession>
<protein>
    <submittedName>
        <fullName evidence="1">Uncharacterized protein</fullName>
    </submittedName>
</protein>
<gene>
    <name evidence="1" type="ORF">CC77DRAFT_260401</name>
</gene>
<reference evidence="1 2" key="1">
    <citation type="submission" date="2016-05" db="EMBL/GenBank/DDBJ databases">
        <title>Comparative analysis of secretome profiles of manganese(II)-oxidizing ascomycete fungi.</title>
        <authorList>
            <consortium name="DOE Joint Genome Institute"/>
            <person name="Zeiner C.A."/>
            <person name="Purvine S.O."/>
            <person name="Zink E.M."/>
            <person name="Wu S."/>
            <person name="Pasa-Tolic L."/>
            <person name="Chaput D.L."/>
            <person name="Haridas S."/>
            <person name="Grigoriev I.V."/>
            <person name="Santelli C.M."/>
            <person name="Hansel C.M."/>
        </authorList>
    </citation>
    <scope>NUCLEOTIDE SEQUENCE [LARGE SCALE GENOMIC DNA]</scope>
    <source>
        <strain evidence="1 2">SRC1lrK2f</strain>
    </source>
</reference>
<dbReference type="VEuPathDB" id="FungiDB:CC77DRAFT_260401"/>
<sequence>MPCSSTSALTHCGTAPTTQLPRQGVYKPAALMLYPSELYKMNDSRKGGSGPCIEYDDMRQTAVYICAFPNAAAVVIVGVGAGNAFSVHRYCFRSRYCNALNSLEQPFRPNI</sequence>
<keyword evidence="2" id="KW-1185">Reference proteome</keyword>
<evidence type="ECO:0000313" key="2">
    <source>
        <dbReference type="Proteomes" id="UP000077248"/>
    </source>
</evidence>
<dbReference type="EMBL" id="KV441486">
    <property type="protein sequence ID" value="OAG17515.1"/>
    <property type="molecule type" value="Genomic_DNA"/>
</dbReference>
<dbReference type="RefSeq" id="XP_018382936.1">
    <property type="nucleotide sequence ID" value="XM_018530900.1"/>
</dbReference>
<evidence type="ECO:0000313" key="1">
    <source>
        <dbReference type="EMBL" id="OAG17515.1"/>
    </source>
</evidence>
<dbReference type="Proteomes" id="UP000077248">
    <property type="component" value="Unassembled WGS sequence"/>
</dbReference>
<name>A0A177DCT4_ALTAL</name>
<dbReference type="KEGG" id="aalt:CC77DRAFT_260401"/>
<proteinExistence type="predicted"/>
<organism evidence="1 2">
    <name type="scientific">Alternaria alternata</name>
    <name type="common">Alternaria rot fungus</name>
    <name type="synonym">Torula alternata</name>
    <dbReference type="NCBI Taxonomy" id="5599"/>
    <lineage>
        <taxon>Eukaryota</taxon>
        <taxon>Fungi</taxon>
        <taxon>Dikarya</taxon>
        <taxon>Ascomycota</taxon>
        <taxon>Pezizomycotina</taxon>
        <taxon>Dothideomycetes</taxon>
        <taxon>Pleosporomycetidae</taxon>
        <taxon>Pleosporales</taxon>
        <taxon>Pleosporineae</taxon>
        <taxon>Pleosporaceae</taxon>
        <taxon>Alternaria</taxon>
        <taxon>Alternaria sect. Alternaria</taxon>
        <taxon>Alternaria alternata complex</taxon>
    </lineage>
</organism>
<dbReference type="AlphaFoldDB" id="A0A177DCT4"/>